<evidence type="ECO:0000313" key="2">
    <source>
        <dbReference type="EMBL" id="JAB96752.1"/>
    </source>
</evidence>
<accession>W8BDI4</accession>
<sequence>AAAPPTTTVTPISLSAAEIATSAAAARTITTTVIHQATQPLLKATSKVKQKVRKKKQITFDATAVERYHADNPIGGVASAKQAKQKQHQQKTERFAKTQIACAGTTVARTRCGALAGRAERKAATATQQKLAKVQLPAAATAGHTNKTAITTTTATAT</sequence>
<protein>
    <submittedName>
        <fullName evidence="2">Uncharacterized protein</fullName>
    </submittedName>
</protein>
<organism evidence="2">
    <name type="scientific">Ceratitis capitata</name>
    <name type="common">Mediterranean fruit fly</name>
    <name type="synonym">Tephritis capitata</name>
    <dbReference type="NCBI Taxonomy" id="7213"/>
    <lineage>
        <taxon>Eukaryota</taxon>
        <taxon>Metazoa</taxon>
        <taxon>Ecdysozoa</taxon>
        <taxon>Arthropoda</taxon>
        <taxon>Hexapoda</taxon>
        <taxon>Insecta</taxon>
        <taxon>Pterygota</taxon>
        <taxon>Neoptera</taxon>
        <taxon>Endopterygota</taxon>
        <taxon>Diptera</taxon>
        <taxon>Brachycera</taxon>
        <taxon>Muscomorpha</taxon>
        <taxon>Tephritoidea</taxon>
        <taxon>Tephritidae</taxon>
        <taxon>Ceratitis</taxon>
        <taxon>Ceratitis</taxon>
    </lineage>
</organism>
<dbReference type="AlphaFoldDB" id="W8BDI4"/>
<feature type="region of interest" description="Disordered" evidence="1">
    <location>
        <begin position="137"/>
        <end position="158"/>
    </location>
</feature>
<dbReference type="EMBL" id="GAMC01009803">
    <property type="protein sequence ID" value="JAB96752.1"/>
    <property type="molecule type" value="mRNA"/>
</dbReference>
<evidence type="ECO:0000256" key="1">
    <source>
        <dbReference type="SAM" id="MobiDB-lite"/>
    </source>
</evidence>
<proteinExistence type="evidence at transcript level"/>
<reference evidence="2" key="2">
    <citation type="journal article" date="2014" name="BMC Genomics">
        <title>A genomic perspective to assessing quality of mass-reared SIT flies used in Mediterranean fruit fly (Ceratitis capitata) eradication in California.</title>
        <authorList>
            <person name="Calla B."/>
            <person name="Hall B."/>
            <person name="Hou S."/>
            <person name="Geib S.M."/>
        </authorList>
    </citation>
    <scope>NUCLEOTIDE SEQUENCE</scope>
</reference>
<feature type="non-terminal residue" evidence="2">
    <location>
        <position position="1"/>
    </location>
</feature>
<name>W8BDI4_CERCA</name>
<feature type="compositionally biased region" description="Low complexity" evidence="1">
    <location>
        <begin position="141"/>
        <end position="158"/>
    </location>
</feature>
<reference evidence="2" key="1">
    <citation type="submission" date="2013-07" db="EMBL/GenBank/DDBJ databases">
        <authorList>
            <person name="Geib S."/>
        </authorList>
    </citation>
    <scope>NUCLEOTIDE SEQUENCE</scope>
</reference>
<feature type="non-terminal residue" evidence="2">
    <location>
        <position position="158"/>
    </location>
</feature>